<dbReference type="HOGENOM" id="CLU_1863669_0_0_5"/>
<protein>
    <submittedName>
        <fullName evidence="1">Uncharacterized protein</fullName>
    </submittedName>
</protein>
<dbReference type="AlphaFoldDB" id="D5RTH8"/>
<name>D5RTH8_9PROT</name>
<sequence>MTQATLSTAASLPAVAIIDPSRGWLATIHPCGHIDGSAEAALDHLSRQTPGPAAQPGHTLMLAALRLALRGRTLDVPPRYDQQGFVVLRSLPLDTELHRSENAARASAEDLADSHPGKEIRVAQLLATYRQGACHVG</sequence>
<dbReference type="EMBL" id="ADVL01000791">
    <property type="protein sequence ID" value="EFH09409.1"/>
    <property type="molecule type" value="Genomic_DNA"/>
</dbReference>
<accession>D5RTH8</accession>
<organism evidence="1 2">
    <name type="scientific">Pseudoroseomonas cervicalis ATCC 49957</name>
    <dbReference type="NCBI Taxonomy" id="525371"/>
    <lineage>
        <taxon>Bacteria</taxon>
        <taxon>Pseudomonadati</taxon>
        <taxon>Pseudomonadota</taxon>
        <taxon>Alphaproteobacteria</taxon>
        <taxon>Acetobacterales</taxon>
        <taxon>Roseomonadaceae</taxon>
        <taxon>Roseomonas</taxon>
    </lineage>
</organism>
<evidence type="ECO:0000313" key="1">
    <source>
        <dbReference type="EMBL" id="EFH09409.1"/>
    </source>
</evidence>
<dbReference type="Proteomes" id="UP000005324">
    <property type="component" value="Unassembled WGS sequence"/>
</dbReference>
<keyword evidence="2" id="KW-1185">Reference proteome</keyword>
<reference evidence="1 2" key="1">
    <citation type="submission" date="2010-04" db="EMBL/GenBank/DDBJ databases">
        <authorList>
            <person name="Qin X."/>
            <person name="Bachman B."/>
            <person name="Battles P."/>
            <person name="Bell A."/>
            <person name="Bess C."/>
            <person name="Bickham C."/>
            <person name="Chaboub L."/>
            <person name="Chen D."/>
            <person name="Coyle M."/>
            <person name="Deiros D.R."/>
            <person name="Dinh H."/>
            <person name="Forbes L."/>
            <person name="Fowler G."/>
            <person name="Francisco L."/>
            <person name="Fu Q."/>
            <person name="Gubbala S."/>
            <person name="Hale W."/>
            <person name="Han Y."/>
            <person name="Hemphill L."/>
            <person name="Highlander S.K."/>
            <person name="Hirani K."/>
            <person name="Hogues M."/>
            <person name="Jackson L."/>
            <person name="Jakkamsetti A."/>
            <person name="Javaid M."/>
            <person name="Jiang H."/>
            <person name="Korchina V."/>
            <person name="Kovar C."/>
            <person name="Lara F."/>
            <person name="Lee S."/>
            <person name="Mata R."/>
            <person name="Mathew T."/>
            <person name="Moen C."/>
            <person name="Morales K."/>
            <person name="Munidasa M."/>
            <person name="Nazareth L."/>
            <person name="Ngo R."/>
            <person name="Nguyen L."/>
            <person name="Okwuonu G."/>
            <person name="Ongeri F."/>
            <person name="Patil S."/>
            <person name="Petrosino J."/>
            <person name="Pham C."/>
            <person name="Pham P."/>
            <person name="Pu L.-L."/>
            <person name="Puazo M."/>
            <person name="Raj R."/>
            <person name="Reid J."/>
            <person name="Rouhana J."/>
            <person name="Saada N."/>
            <person name="Shang Y."/>
            <person name="Simmons D."/>
            <person name="Thornton R."/>
            <person name="Warren J."/>
            <person name="Weissenberger G."/>
            <person name="Zhang J."/>
            <person name="Zhang L."/>
            <person name="Zhou C."/>
            <person name="Zhu D."/>
            <person name="Muzny D."/>
            <person name="Worley K."/>
            <person name="Gibbs R."/>
        </authorList>
    </citation>
    <scope>NUCLEOTIDE SEQUENCE [LARGE SCALE GENOMIC DNA]</scope>
    <source>
        <strain evidence="1 2">ATCC 49957</strain>
    </source>
</reference>
<proteinExistence type="predicted"/>
<comment type="caution">
    <text evidence="1">The sequence shown here is derived from an EMBL/GenBank/DDBJ whole genome shotgun (WGS) entry which is preliminary data.</text>
</comment>
<evidence type="ECO:0000313" key="2">
    <source>
        <dbReference type="Proteomes" id="UP000005324"/>
    </source>
</evidence>
<gene>
    <name evidence="1" type="ORF">HMPREF0731_4390</name>
</gene>
<dbReference type="RefSeq" id="WP_007003420.1">
    <property type="nucleotide sequence ID" value="NZ_GG770777.1"/>
</dbReference>